<gene>
    <name evidence="8" type="ORF">A33Q_4302</name>
</gene>
<feature type="transmembrane region" description="Helical" evidence="6">
    <location>
        <begin position="34"/>
        <end position="52"/>
    </location>
</feature>
<name>S2D019_INDAL</name>
<evidence type="ECO:0000256" key="2">
    <source>
        <dbReference type="ARBA" id="ARBA00022475"/>
    </source>
</evidence>
<dbReference type="GO" id="GO:0005886">
    <property type="term" value="C:plasma membrane"/>
    <property type="evidence" value="ECO:0007669"/>
    <property type="project" value="UniProtKB-SubCell"/>
</dbReference>
<dbReference type="Pfam" id="PF13396">
    <property type="entry name" value="PLDc_N"/>
    <property type="match status" value="1"/>
</dbReference>
<dbReference type="AlphaFoldDB" id="S2D019"/>
<sequence length="67" mass="8018">MGLELILAVLYGILSFWAIWDLSLKRNLTKSNKMIWLALILFFHPIGPFLYFHEANKQKRKSIFQRH</sequence>
<evidence type="ECO:0000256" key="4">
    <source>
        <dbReference type="ARBA" id="ARBA00022989"/>
    </source>
</evidence>
<evidence type="ECO:0000256" key="1">
    <source>
        <dbReference type="ARBA" id="ARBA00004651"/>
    </source>
</evidence>
<dbReference type="STRING" id="1189612.A33Q_4302"/>
<dbReference type="InterPro" id="IPR027379">
    <property type="entry name" value="CLS_N"/>
</dbReference>
<dbReference type="EMBL" id="ALWO02000052">
    <property type="protein sequence ID" value="EOZ92209.1"/>
    <property type="molecule type" value="Genomic_DNA"/>
</dbReference>
<keyword evidence="2" id="KW-1003">Cell membrane</keyword>
<feature type="transmembrane region" description="Helical" evidence="6">
    <location>
        <begin position="5"/>
        <end position="22"/>
    </location>
</feature>
<evidence type="ECO:0000256" key="3">
    <source>
        <dbReference type="ARBA" id="ARBA00022692"/>
    </source>
</evidence>
<keyword evidence="5 6" id="KW-0472">Membrane</keyword>
<keyword evidence="3 6" id="KW-0812">Transmembrane</keyword>
<evidence type="ECO:0000256" key="6">
    <source>
        <dbReference type="SAM" id="Phobius"/>
    </source>
</evidence>
<dbReference type="Proteomes" id="UP000006073">
    <property type="component" value="Unassembled WGS sequence"/>
</dbReference>
<evidence type="ECO:0000259" key="7">
    <source>
        <dbReference type="Pfam" id="PF13396"/>
    </source>
</evidence>
<comment type="caution">
    <text evidence="8">The sequence shown here is derived from an EMBL/GenBank/DDBJ whole genome shotgun (WGS) entry which is preliminary data.</text>
</comment>
<feature type="domain" description="Cardiolipin synthase N-terminal" evidence="7">
    <location>
        <begin position="13"/>
        <end position="52"/>
    </location>
</feature>
<reference evidence="8 9" key="1">
    <citation type="journal article" date="2013" name="Genome Announc.">
        <title>Draft Genome Sequence of Indibacter alkaliphilus Strain LW1T, Isolated from Lonar Lake, a Haloalkaline Lake in the Buldana District of Maharashtra, India.</title>
        <authorList>
            <person name="Singh A."/>
            <person name="Kumar Jangir P."/>
            <person name="Sharma R."/>
            <person name="Singh A."/>
            <person name="Kumar Pinnaka A."/>
            <person name="Shivaji S."/>
        </authorList>
    </citation>
    <scope>NUCLEOTIDE SEQUENCE [LARGE SCALE GENOMIC DNA]</scope>
    <source>
        <strain evidence="9">CCUG 57479 / KCTC 22604 / LW1</strain>
    </source>
</reference>
<evidence type="ECO:0000313" key="8">
    <source>
        <dbReference type="EMBL" id="EOZ92209.1"/>
    </source>
</evidence>
<comment type="subcellular location">
    <subcellularLocation>
        <location evidence="1">Cell membrane</location>
        <topology evidence="1">Multi-pass membrane protein</topology>
    </subcellularLocation>
</comment>
<evidence type="ECO:0000256" key="5">
    <source>
        <dbReference type="ARBA" id="ARBA00023136"/>
    </source>
</evidence>
<protein>
    <recommendedName>
        <fullName evidence="7">Cardiolipin synthase N-terminal domain-containing protein</fullName>
    </recommendedName>
</protein>
<accession>S2D019</accession>
<proteinExistence type="predicted"/>
<keyword evidence="4 6" id="KW-1133">Transmembrane helix</keyword>
<keyword evidence="9" id="KW-1185">Reference proteome</keyword>
<organism evidence="8 9">
    <name type="scientific">Indibacter alkaliphilus (strain CCUG 57479 / KCTC 22604 / LW1)</name>
    <dbReference type="NCBI Taxonomy" id="1189612"/>
    <lineage>
        <taxon>Bacteria</taxon>
        <taxon>Pseudomonadati</taxon>
        <taxon>Bacteroidota</taxon>
        <taxon>Cytophagia</taxon>
        <taxon>Cytophagales</taxon>
        <taxon>Cyclobacteriaceae</taxon>
    </lineage>
</organism>
<evidence type="ECO:0000313" key="9">
    <source>
        <dbReference type="Proteomes" id="UP000006073"/>
    </source>
</evidence>